<dbReference type="KEGG" id="spir:CWM47_30200"/>
<evidence type="ECO:0000313" key="8">
    <source>
        <dbReference type="Proteomes" id="UP000232883"/>
    </source>
</evidence>
<dbReference type="GO" id="GO:1990281">
    <property type="term" value="C:efflux pump complex"/>
    <property type="evidence" value="ECO:0007669"/>
    <property type="project" value="TreeGrafter"/>
</dbReference>
<keyword evidence="6" id="KW-1133">Transmembrane helix</keyword>
<dbReference type="AlphaFoldDB" id="A0A2K8Z794"/>
<keyword evidence="5" id="KW-0998">Cell outer membrane</keyword>
<dbReference type="Gene3D" id="1.20.1600.10">
    <property type="entry name" value="Outer membrane efflux proteins (OEP)"/>
    <property type="match status" value="1"/>
</dbReference>
<dbReference type="GO" id="GO:0009279">
    <property type="term" value="C:cell outer membrane"/>
    <property type="evidence" value="ECO:0007669"/>
    <property type="project" value="UniProtKB-SubCell"/>
</dbReference>
<evidence type="ECO:0000256" key="2">
    <source>
        <dbReference type="ARBA" id="ARBA00022452"/>
    </source>
</evidence>
<evidence type="ECO:0000313" key="7">
    <source>
        <dbReference type="EMBL" id="AUD05743.1"/>
    </source>
</evidence>
<dbReference type="Proteomes" id="UP000232883">
    <property type="component" value="Chromosome"/>
</dbReference>
<name>A0A2K8Z794_9BACT</name>
<keyword evidence="4 6" id="KW-0472">Membrane</keyword>
<evidence type="ECO:0000256" key="6">
    <source>
        <dbReference type="SAM" id="Phobius"/>
    </source>
</evidence>
<evidence type="ECO:0000256" key="4">
    <source>
        <dbReference type="ARBA" id="ARBA00023136"/>
    </source>
</evidence>
<protein>
    <recommendedName>
        <fullName evidence="9">Transporter</fullName>
    </recommendedName>
</protein>
<comment type="subcellular location">
    <subcellularLocation>
        <location evidence="1">Cell outer membrane</location>
    </subcellularLocation>
</comment>
<keyword evidence="8" id="KW-1185">Reference proteome</keyword>
<keyword evidence="3 6" id="KW-0812">Transmembrane</keyword>
<dbReference type="SUPFAM" id="SSF56954">
    <property type="entry name" value="Outer membrane efflux proteins (OEP)"/>
    <property type="match status" value="1"/>
</dbReference>
<dbReference type="GO" id="GO:0015562">
    <property type="term" value="F:efflux transmembrane transporter activity"/>
    <property type="evidence" value="ECO:0007669"/>
    <property type="project" value="InterPro"/>
</dbReference>
<keyword evidence="2" id="KW-1134">Transmembrane beta strand</keyword>
<reference evidence="7 8" key="1">
    <citation type="submission" date="2017-11" db="EMBL/GenBank/DDBJ databases">
        <title>Taxonomic description and genome sequences of Spirosoma HA7 sp. nov., isolated from pollen microhabitat of Corylus avellana.</title>
        <authorList>
            <person name="Ambika Manirajan B."/>
            <person name="Suarez C."/>
            <person name="Ratering S."/>
            <person name="Geissler-Plaum R."/>
            <person name="Cardinale M."/>
            <person name="Sylvia S."/>
        </authorList>
    </citation>
    <scope>NUCLEOTIDE SEQUENCE [LARGE SCALE GENOMIC DNA]</scope>
    <source>
        <strain evidence="7 8">HA7</strain>
    </source>
</reference>
<dbReference type="GO" id="GO:0015288">
    <property type="term" value="F:porin activity"/>
    <property type="evidence" value="ECO:0007669"/>
    <property type="project" value="TreeGrafter"/>
</dbReference>
<gene>
    <name evidence="7" type="ORF">CWM47_30200</name>
</gene>
<dbReference type="PANTHER" id="PTHR30026">
    <property type="entry name" value="OUTER MEMBRANE PROTEIN TOLC"/>
    <property type="match status" value="1"/>
</dbReference>
<accession>A0A2K8Z794</accession>
<evidence type="ECO:0000256" key="3">
    <source>
        <dbReference type="ARBA" id="ARBA00022692"/>
    </source>
</evidence>
<sequence>MQAIYTYIVLTVIRQLPFIFALFVFVGVMANGFGQSIGQVDTVYLDIDKDLASQLLPFESIYELAQFHSPVLKQQNADIESKAAAIQSLKWTFLSGVGLTSGLTRGNQSVVTNDNSNYPLLSLSNGYRFGFNANISVGDLLSRRPNIRQAQATQKFAMARRDVLAQELRRELYRIYQATLLSQRMLRLYIEGQQVALVAFQTAEINWKENRLAASDYSSASQLYTQAQAKVEGERVAVSMNLFDLVTLAGVPMAQLQRLQR</sequence>
<proteinExistence type="predicted"/>
<evidence type="ECO:0008006" key="9">
    <source>
        <dbReference type="Google" id="ProtNLM"/>
    </source>
</evidence>
<feature type="transmembrane region" description="Helical" evidence="6">
    <location>
        <begin position="7"/>
        <end position="30"/>
    </location>
</feature>
<evidence type="ECO:0000256" key="5">
    <source>
        <dbReference type="ARBA" id="ARBA00023237"/>
    </source>
</evidence>
<dbReference type="InterPro" id="IPR051906">
    <property type="entry name" value="TolC-like"/>
</dbReference>
<dbReference type="PANTHER" id="PTHR30026:SF20">
    <property type="entry name" value="OUTER MEMBRANE PROTEIN TOLC"/>
    <property type="match status" value="1"/>
</dbReference>
<dbReference type="EMBL" id="CP025096">
    <property type="protein sequence ID" value="AUD05743.1"/>
    <property type="molecule type" value="Genomic_DNA"/>
</dbReference>
<organism evidence="7 8">
    <name type="scientific">Spirosoma pollinicola</name>
    <dbReference type="NCBI Taxonomy" id="2057025"/>
    <lineage>
        <taxon>Bacteria</taxon>
        <taxon>Pseudomonadati</taxon>
        <taxon>Bacteroidota</taxon>
        <taxon>Cytophagia</taxon>
        <taxon>Cytophagales</taxon>
        <taxon>Cytophagaceae</taxon>
        <taxon>Spirosoma</taxon>
    </lineage>
</organism>
<evidence type="ECO:0000256" key="1">
    <source>
        <dbReference type="ARBA" id="ARBA00004442"/>
    </source>
</evidence>